<dbReference type="OrthoDB" id="6767596at2759"/>
<protein>
    <recommendedName>
        <fullName evidence="3">Transposase</fullName>
    </recommendedName>
</protein>
<dbReference type="GO" id="GO:0003676">
    <property type="term" value="F:nucleic acid binding"/>
    <property type="evidence" value="ECO:0007669"/>
    <property type="project" value="InterPro"/>
</dbReference>
<evidence type="ECO:0000313" key="1">
    <source>
        <dbReference type="EMBL" id="KAF2883532.1"/>
    </source>
</evidence>
<dbReference type="Proteomes" id="UP000801492">
    <property type="component" value="Unassembled WGS sequence"/>
</dbReference>
<keyword evidence="2" id="KW-1185">Reference proteome</keyword>
<evidence type="ECO:0000313" key="2">
    <source>
        <dbReference type="Proteomes" id="UP000801492"/>
    </source>
</evidence>
<reference evidence="1" key="1">
    <citation type="submission" date="2019-08" db="EMBL/GenBank/DDBJ databases">
        <title>The genome of the North American firefly Photinus pyralis.</title>
        <authorList>
            <consortium name="Photinus pyralis genome working group"/>
            <person name="Fallon T.R."/>
            <person name="Sander Lower S.E."/>
            <person name="Weng J.-K."/>
        </authorList>
    </citation>
    <scope>NUCLEOTIDE SEQUENCE</scope>
    <source>
        <strain evidence="1">TRF0915ILg1</strain>
        <tissue evidence="1">Whole body</tissue>
    </source>
</reference>
<gene>
    <name evidence="1" type="ORF">ILUMI_22648</name>
</gene>
<dbReference type="AlphaFoldDB" id="A0A8K0CDZ2"/>
<dbReference type="EMBL" id="VTPC01090374">
    <property type="protein sequence ID" value="KAF2883532.1"/>
    <property type="molecule type" value="Genomic_DNA"/>
</dbReference>
<name>A0A8K0CDZ2_IGNLU</name>
<accession>A0A8K0CDZ2</accession>
<dbReference type="Gene3D" id="3.30.420.10">
    <property type="entry name" value="Ribonuclease H-like superfamily/Ribonuclease H"/>
    <property type="match status" value="1"/>
</dbReference>
<dbReference type="InterPro" id="IPR036397">
    <property type="entry name" value="RNaseH_sf"/>
</dbReference>
<evidence type="ECO:0008006" key="3">
    <source>
        <dbReference type="Google" id="ProtNLM"/>
    </source>
</evidence>
<sequence length="175" mass="20320">MCEKARSQLPTEELRGELFRKAAVLSYLQLSSLSSDAVGRRISRSTCHRETQKMGSGTYKVSFPLRVFLFSPKIDIIQGQKKPLLTPLQKQNRFRWAKQHKNWTPQQWHAVQWSDESRLEVCVGGSRSRVIRKKQEAFHLDCLKRKVKFPALVMIWSSMSAKGIEKLHFIKGTNY</sequence>
<comment type="caution">
    <text evidence="1">The sequence shown here is derived from an EMBL/GenBank/DDBJ whole genome shotgun (WGS) entry which is preliminary data.</text>
</comment>
<proteinExistence type="predicted"/>
<organism evidence="1 2">
    <name type="scientific">Ignelater luminosus</name>
    <name type="common">Cucubano</name>
    <name type="synonym">Pyrophorus luminosus</name>
    <dbReference type="NCBI Taxonomy" id="2038154"/>
    <lineage>
        <taxon>Eukaryota</taxon>
        <taxon>Metazoa</taxon>
        <taxon>Ecdysozoa</taxon>
        <taxon>Arthropoda</taxon>
        <taxon>Hexapoda</taxon>
        <taxon>Insecta</taxon>
        <taxon>Pterygota</taxon>
        <taxon>Neoptera</taxon>
        <taxon>Endopterygota</taxon>
        <taxon>Coleoptera</taxon>
        <taxon>Polyphaga</taxon>
        <taxon>Elateriformia</taxon>
        <taxon>Elateroidea</taxon>
        <taxon>Elateridae</taxon>
        <taxon>Agrypninae</taxon>
        <taxon>Pyrophorini</taxon>
        <taxon>Ignelater</taxon>
    </lineage>
</organism>